<proteinExistence type="predicted"/>
<evidence type="ECO:0000313" key="1">
    <source>
        <dbReference type="EMBL" id="TFV69439.1"/>
    </source>
</evidence>
<protein>
    <submittedName>
        <fullName evidence="1">Uncharacterized protein</fullName>
    </submittedName>
</protein>
<dbReference type="EMBL" id="SPQS01000027">
    <property type="protein sequence ID" value="TFV69439.1"/>
    <property type="molecule type" value="Genomic_DNA"/>
</dbReference>
<organism evidence="1 2">
    <name type="scientific">Bradyrhizobium frederickii</name>
    <dbReference type="NCBI Taxonomy" id="2560054"/>
    <lineage>
        <taxon>Bacteria</taxon>
        <taxon>Pseudomonadati</taxon>
        <taxon>Pseudomonadota</taxon>
        <taxon>Alphaproteobacteria</taxon>
        <taxon>Hyphomicrobiales</taxon>
        <taxon>Nitrobacteraceae</taxon>
        <taxon>Bradyrhizobium</taxon>
    </lineage>
</organism>
<gene>
    <name evidence="1" type="ORF">E4K64_33395</name>
</gene>
<evidence type="ECO:0000313" key="2">
    <source>
        <dbReference type="Proteomes" id="UP000297700"/>
    </source>
</evidence>
<name>A0A4Y9NNI1_9BRAD</name>
<sequence length="106" mass="11830">MTLASGAFRWRHARTKRHTPTHPDGRPLKITFGQMRSMGVHGVLVYCHCGRHIALDAARWPDEVRLSDIEPQFICQGCGSRGADVRPNFERGNPRVAIIGVKEVGN</sequence>
<dbReference type="Proteomes" id="UP000297700">
    <property type="component" value="Unassembled WGS sequence"/>
</dbReference>
<comment type="caution">
    <text evidence="1">The sequence shown here is derived from an EMBL/GenBank/DDBJ whole genome shotgun (WGS) entry which is preliminary data.</text>
</comment>
<dbReference type="AlphaFoldDB" id="A0A4Y9NNI1"/>
<reference evidence="1 2" key="1">
    <citation type="submission" date="2019-03" db="EMBL/GenBank/DDBJ databases">
        <title>Bradyrhizobium strains diversity.</title>
        <authorList>
            <person name="Urquiaga M.C.O."/>
            <person name="Hungria M."/>
            <person name="Delamuta J.R.M."/>
            <person name="Klepa M.S."/>
        </authorList>
    </citation>
    <scope>NUCLEOTIDE SEQUENCE [LARGE SCALE GENOMIC DNA]</scope>
    <source>
        <strain evidence="1 2">CNPSo 3426</strain>
    </source>
</reference>
<accession>A0A4Y9NNI1</accession>